<dbReference type="AlphaFoldDB" id="Q6N6H4"/>
<dbReference type="Gene3D" id="3.10.105.10">
    <property type="entry name" value="Dipeptide-binding Protein, Domain 3"/>
    <property type="match status" value="1"/>
</dbReference>
<organism evidence="6">
    <name type="scientific">Rhodopseudomonas palustris (strain ATCC BAA-98 / CGA009)</name>
    <dbReference type="NCBI Taxonomy" id="258594"/>
    <lineage>
        <taxon>Bacteria</taxon>
        <taxon>Pseudomonadati</taxon>
        <taxon>Pseudomonadota</taxon>
        <taxon>Alphaproteobacteria</taxon>
        <taxon>Hyphomicrobiales</taxon>
        <taxon>Nitrobacteraceae</taxon>
        <taxon>Rhodopseudomonas</taxon>
    </lineage>
</organism>
<evidence type="ECO:0000256" key="4">
    <source>
        <dbReference type="SAM" id="SignalP"/>
    </source>
</evidence>
<dbReference type="PhylomeDB" id="Q6N6H4"/>
<comment type="subcellular location">
    <subcellularLocation>
        <location evidence="1">Periplasm</location>
    </subcellularLocation>
</comment>
<proteinExistence type="inferred from homology"/>
<dbReference type="SUPFAM" id="SSF53850">
    <property type="entry name" value="Periplasmic binding protein-like II"/>
    <property type="match status" value="1"/>
</dbReference>
<dbReference type="EMBL" id="CP116810">
    <property type="protein sequence ID" value="WCL92804.1"/>
    <property type="molecule type" value="Genomic_DNA"/>
</dbReference>
<dbReference type="RefSeq" id="WP_011158191.1">
    <property type="nucleotide sequence ID" value="NZ_CP116810.1"/>
</dbReference>
<dbReference type="CDD" id="cd08517">
    <property type="entry name" value="PBP2_NikA_DppA_OppA_like_13"/>
    <property type="match status" value="1"/>
</dbReference>
<reference evidence="7" key="1">
    <citation type="submission" date="2003-07" db="EMBL/GenBank/DDBJ databases">
        <authorList>
            <consortium name="Rhodopseudomonas genome consortium"/>
            <person name="Larimer F."/>
            <person name="Harwood C."/>
        </authorList>
    </citation>
    <scope>NUCLEOTIDE SEQUENCE</scope>
    <source>
        <strain evidence="7">CGA009</strain>
    </source>
</reference>
<dbReference type="GO" id="GO:0015833">
    <property type="term" value="P:peptide transport"/>
    <property type="evidence" value="ECO:0007669"/>
    <property type="project" value="TreeGrafter"/>
</dbReference>
<dbReference type="PANTHER" id="PTHR30290">
    <property type="entry name" value="PERIPLASMIC BINDING COMPONENT OF ABC TRANSPORTER"/>
    <property type="match status" value="1"/>
</dbReference>
<dbReference type="Proteomes" id="UP000001426">
    <property type="component" value="Chromosome"/>
</dbReference>
<dbReference type="PROSITE" id="PS51318">
    <property type="entry name" value="TAT"/>
    <property type="match status" value="1"/>
</dbReference>
<dbReference type="PANTHER" id="PTHR30290:SF38">
    <property type="entry name" value="D,D-DIPEPTIDE-BINDING PERIPLASMIC PROTEIN DDPA-RELATED"/>
    <property type="match status" value="1"/>
</dbReference>
<evidence type="ECO:0000256" key="1">
    <source>
        <dbReference type="ARBA" id="ARBA00004418"/>
    </source>
</evidence>
<accession>Q6N6H4</accession>
<dbReference type="HOGENOM" id="CLU_017028_7_3_5"/>
<dbReference type="eggNOG" id="COG0747">
    <property type="taxonomic scope" value="Bacteria"/>
</dbReference>
<dbReference type="InterPro" id="IPR030678">
    <property type="entry name" value="Peptide/Ni-bd"/>
</dbReference>
<dbReference type="GO" id="GO:0030288">
    <property type="term" value="C:outer membrane-bounded periplasmic space"/>
    <property type="evidence" value="ECO:0007669"/>
    <property type="project" value="UniProtKB-ARBA"/>
</dbReference>
<evidence type="ECO:0000313" key="8">
    <source>
        <dbReference type="Proteomes" id="UP000001426"/>
    </source>
</evidence>
<reference evidence="6 8" key="2">
    <citation type="journal article" date="2004" name="Nat. Biotechnol.">
        <title>Complete genome sequence of the metabolically versatile photosynthetic bacterium Rhodopseudomonas palustris.</title>
        <authorList>
            <person name="Larimer F.W."/>
            <person name="Chain P."/>
            <person name="Hauser L."/>
            <person name="Lamerdin J."/>
            <person name="Malfatti S."/>
            <person name="Do L."/>
            <person name="Land M.L."/>
            <person name="Pelletier D.A."/>
            <person name="Beatty J.T."/>
            <person name="Lang A.S."/>
            <person name="Tabita F.R."/>
            <person name="Gibson J.L."/>
            <person name="Hanson T.E."/>
            <person name="Bobst C."/>
            <person name="Torres J.L."/>
            <person name="Peres C."/>
            <person name="Harrison F.H."/>
            <person name="Gibson J."/>
            <person name="Harwood C.S."/>
        </authorList>
    </citation>
    <scope>NUCLEOTIDE SEQUENCE [LARGE SCALE GENOMIC DNA]</scope>
    <source>
        <strain evidence="8">ATCC BAA-98 / CGA009</strain>
        <strain evidence="6">CGA009</strain>
    </source>
</reference>
<dbReference type="InterPro" id="IPR039424">
    <property type="entry name" value="SBP_5"/>
</dbReference>
<dbReference type="EMBL" id="BX572601">
    <property type="protein sequence ID" value="CAE28082.1"/>
    <property type="molecule type" value="Genomic_DNA"/>
</dbReference>
<dbReference type="GO" id="GO:0043190">
    <property type="term" value="C:ATP-binding cassette (ABC) transporter complex"/>
    <property type="evidence" value="ECO:0007669"/>
    <property type="project" value="InterPro"/>
</dbReference>
<protein>
    <submittedName>
        <fullName evidence="6">ABC transporter oligopeptide-binding protein</fullName>
    </submittedName>
    <submittedName>
        <fullName evidence="7">ABC transporter substrate-binding protein</fullName>
    </submittedName>
</protein>
<keyword evidence="8" id="KW-1185">Reference proteome</keyword>
<evidence type="ECO:0000259" key="5">
    <source>
        <dbReference type="Pfam" id="PF00496"/>
    </source>
</evidence>
<dbReference type="Gene3D" id="3.40.190.10">
    <property type="entry name" value="Periplasmic binding protein-like II"/>
    <property type="match status" value="1"/>
</dbReference>
<gene>
    <name evidence="6" type="ordered locus">RPA2641</name>
    <name evidence="7" type="ORF">TX73_013675</name>
</gene>
<dbReference type="KEGG" id="rpa:TX73_013675"/>
<dbReference type="InterPro" id="IPR023765">
    <property type="entry name" value="SBP_5_CS"/>
</dbReference>
<dbReference type="GO" id="GO:1904680">
    <property type="term" value="F:peptide transmembrane transporter activity"/>
    <property type="evidence" value="ECO:0007669"/>
    <property type="project" value="TreeGrafter"/>
</dbReference>
<feature type="domain" description="Solute-binding protein family 5" evidence="5">
    <location>
        <begin position="81"/>
        <end position="446"/>
    </location>
</feature>
<name>Q6N6H4_RHOPA</name>
<keyword evidence="3 4" id="KW-0732">Signal</keyword>
<dbReference type="GeneID" id="66893712"/>
<feature type="chain" id="PRO_5042809004" evidence="4">
    <location>
        <begin position="19"/>
        <end position="533"/>
    </location>
</feature>
<dbReference type="InterPro" id="IPR006311">
    <property type="entry name" value="TAT_signal"/>
</dbReference>
<dbReference type="STRING" id="258594.RPA2641"/>
<evidence type="ECO:0000313" key="7">
    <source>
        <dbReference type="EMBL" id="WCL92804.1"/>
    </source>
</evidence>
<feature type="signal peptide" evidence="4">
    <location>
        <begin position="1"/>
        <end position="18"/>
    </location>
</feature>
<evidence type="ECO:0000256" key="2">
    <source>
        <dbReference type="ARBA" id="ARBA00005695"/>
    </source>
</evidence>
<dbReference type="PROSITE" id="PS01040">
    <property type="entry name" value="SBP_BACTERIAL_5"/>
    <property type="match status" value="1"/>
</dbReference>
<dbReference type="InterPro" id="IPR000914">
    <property type="entry name" value="SBP_5_dom"/>
</dbReference>
<reference evidence="7" key="3">
    <citation type="submission" date="2022-12" db="EMBL/GenBank/DDBJ databases">
        <title>Complete genome sequence of Rhodopseudomonas palustris CGA0092 and corrections to the R. palustris CGA009 genome sequence.</title>
        <authorList>
            <person name="Mazny B.R."/>
            <person name="Sheff O.F."/>
            <person name="LaSarre B."/>
            <person name="McKinlay A."/>
            <person name="McKinlay J.B."/>
        </authorList>
    </citation>
    <scope>NUCLEOTIDE SEQUENCE</scope>
    <source>
        <strain evidence="7">CGA009</strain>
    </source>
</reference>
<dbReference type="Pfam" id="PF00496">
    <property type="entry name" value="SBP_bac_5"/>
    <property type="match status" value="1"/>
</dbReference>
<dbReference type="PIRSF" id="PIRSF002741">
    <property type="entry name" value="MppA"/>
    <property type="match status" value="1"/>
</dbReference>
<sequence length="533" mass="60483">MKMQHLSRRAFLSSVAFAALAITQPRIVHAQDTPLREGVLNVHMNAEQRVLNPAIRASVDVYLVGSKIVEPLVDLDDKGQPVGVLATAWKTSADGKTITFNLRENVKWHDGKPFTSADVQYTAMELWKKYLNYGSTLQKSLQAVDTPDPLTAVFQYSEPMPLDLLLRALPDLGYIAPKHIYDGTNILENPANIEPIGTGPFKFVKYERGQYIIAERNPDYWRKGFPYLDRIVWKFIPDKTAAAMALETGSVDLSAYTSLTLSDINRLREHKDFIVSTKGNEGNAVQNTVEFNFRRKELSDIRVRRAIIHAINTDFFIENLLYGFGKRGQGPIPQSSDFFVAGAPDLKYDVALANKLLDEAGYPRTNGQRFKLRLLPAPWGEDVSSFATFIQQSLTEVGIQVEIVPRDAAGFLSDVYRDWNFDLATGRHQYRSDPAVSTTVWYRSGATKGAPWTNQWGWQDAEIDRVIDKAAIELDPQARKRLYAEFVKLANTEVPVWMATDREFITVTNKKLRNDRNTPRWPSSSWYDLWVQK</sequence>
<evidence type="ECO:0000256" key="3">
    <source>
        <dbReference type="ARBA" id="ARBA00022729"/>
    </source>
</evidence>
<evidence type="ECO:0000313" key="6">
    <source>
        <dbReference type="EMBL" id="CAE28082.1"/>
    </source>
</evidence>
<comment type="similarity">
    <text evidence="2">Belongs to the bacterial solute-binding protein 5 family.</text>
</comment>